<dbReference type="RefSeq" id="WP_149098433.1">
    <property type="nucleotide sequence ID" value="NZ_BMMG01000003.1"/>
</dbReference>
<protein>
    <submittedName>
        <fullName evidence="1">Uncharacterized protein</fullName>
    </submittedName>
</protein>
<reference evidence="1 3" key="1">
    <citation type="submission" date="2019-07" db="EMBL/GenBank/DDBJ databases">
        <authorList>
            <person name="Qu J.-H."/>
        </authorList>
    </citation>
    <scope>NUCLEOTIDE SEQUENCE [LARGE SCALE GENOMIC DNA]</scope>
    <source>
        <strain evidence="1 3">MDT1-10-3</strain>
    </source>
</reference>
<comment type="caution">
    <text evidence="1">The sequence shown here is derived from an EMBL/GenBank/DDBJ whole genome shotgun (WGS) entry which is preliminary data.</text>
</comment>
<evidence type="ECO:0000313" key="1">
    <source>
        <dbReference type="EMBL" id="KAA6434490.1"/>
    </source>
</evidence>
<keyword evidence="4" id="KW-1185">Reference proteome</keyword>
<dbReference type="Proteomes" id="UP001570846">
    <property type="component" value="Unassembled WGS sequence"/>
</dbReference>
<organism evidence="1 3">
    <name type="scientific">Rufibacter glacialis</name>
    <dbReference type="NCBI Taxonomy" id="1259555"/>
    <lineage>
        <taxon>Bacteria</taxon>
        <taxon>Pseudomonadati</taxon>
        <taxon>Bacteroidota</taxon>
        <taxon>Cytophagia</taxon>
        <taxon>Cytophagales</taxon>
        <taxon>Hymenobacteraceae</taxon>
        <taxon>Rufibacter</taxon>
    </lineage>
</organism>
<name>A0A5M8QHS9_9BACT</name>
<reference evidence="1 3" key="2">
    <citation type="submission" date="2019-09" db="EMBL/GenBank/DDBJ databases">
        <title>A bacterium isolated from glacier soil.</title>
        <authorList>
            <person name="Liu Q."/>
        </authorList>
    </citation>
    <scope>NUCLEOTIDE SEQUENCE [LARGE SCALE GENOMIC DNA]</scope>
    <source>
        <strain evidence="1 3">MDT1-10-3</strain>
    </source>
</reference>
<dbReference type="Proteomes" id="UP000323866">
    <property type="component" value="Unassembled WGS sequence"/>
</dbReference>
<dbReference type="EMBL" id="JBGOGF010000002">
    <property type="protein sequence ID" value="MFA1770405.1"/>
    <property type="molecule type" value="Genomic_DNA"/>
</dbReference>
<evidence type="ECO:0000313" key="3">
    <source>
        <dbReference type="Proteomes" id="UP000323866"/>
    </source>
</evidence>
<evidence type="ECO:0000313" key="4">
    <source>
        <dbReference type="Proteomes" id="UP001570846"/>
    </source>
</evidence>
<gene>
    <name evidence="2" type="ORF">ACD591_03815</name>
    <name evidence="1" type="ORF">FOE74_09885</name>
</gene>
<sequence length="75" mass="8580">MLIVKTGECFKASFLKPRPKGNLQQEPERGQCADFFPKTEMGEGVTKVIRQANLLQISVSAFHWKERENTKELTL</sequence>
<proteinExistence type="predicted"/>
<reference evidence="2 4" key="3">
    <citation type="submission" date="2024-08" db="EMBL/GenBank/DDBJ databases">
        <authorList>
            <person name="Wei W."/>
        </authorList>
    </citation>
    <scope>NUCLEOTIDE SEQUENCE [LARGE SCALE GENOMIC DNA]</scope>
    <source>
        <strain evidence="2 4">XU2</strain>
    </source>
</reference>
<accession>A0A5M8QHS9</accession>
<dbReference type="EMBL" id="VKKZ01000020">
    <property type="protein sequence ID" value="KAA6434490.1"/>
    <property type="molecule type" value="Genomic_DNA"/>
</dbReference>
<evidence type="ECO:0000313" key="2">
    <source>
        <dbReference type="EMBL" id="MFA1770405.1"/>
    </source>
</evidence>
<dbReference type="AlphaFoldDB" id="A0A5M8QHS9"/>